<feature type="transmembrane region" description="Helical" evidence="1">
    <location>
        <begin position="130"/>
        <end position="154"/>
    </location>
</feature>
<name>A0ABY1ZE64_9GAMM</name>
<gene>
    <name evidence="2" type="ORF">EZI54_22375</name>
</gene>
<keyword evidence="3" id="KW-1185">Reference proteome</keyword>
<keyword evidence="1" id="KW-1133">Transmembrane helix</keyword>
<organism evidence="2 3">
    <name type="scientific">Marinobacter halodurans</name>
    <dbReference type="NCBI Taxonomy" id="2528979"/>
    <lineage>
        <taxon>Bacteria</taxon>
        <taxon>Pseudomonadati</taxon>
        <taxon>Pseudomonadota</taxon>
        <taxon>Gammaproteobacteria</taxon>
        <taxon>Pseudomonadales</taxon>
        <taxon>Marinobacteraceae</taxon>
        <taxon>Marinobacter</taxon>
    </lineage>
</organism>
<comment type="caution">
    <text evidence="2">The sequence shown here is derived from an EMBL/GenBank/DDBJ whole genome shotgun (WGS) entry which is preliminary data.</text>
</comment>
<sequence length="332" mass="37274">MKKIVIIMLLLIIPTYSLAIKGEGTIIDGVMGHLESKRSDARECLRIQLEADPKDSKIIEINVREIHNLNCGGDPNTAPRYGFYKVNKMTGLLSEMDIATAEYKPIKIIGLADNPTDTVKSNGLHDQEGFTLFIATLIARLLDPISFIIVLFISLFSRKKWFIPVIALAGAIVTETLLTSTQVTRSWGQGIVLGIIASGIHAVFCHYLIQRFNKRKLEISDNRDSLEIDHDLESIDPPYVESCAKVYRIVGLTIVIAFVIWGVNYQWSYSDSPFESLISAFGASYRHEGLYSLLMASLIFMTGYYFRFGIGAFFVSTILKIWNISKSIFNKI</sequence>
<feature type="transmembrane region" description="Helical" evidence="1">
    <location>
        <begin position="249"/>
        <end position="269"/>
    </location>
</feature>
<keyword evidence="1" id="KW-0812">Transmembrane</keyword>
<dbReference type="Proteomes" id="UP000313645">
    <property type="component" value="Unassembled WGS sequence"/>
</dbReference>
<dbReference type="RefSeq" id="WP_131484097.1">
    <property type="nucleotide sequence ID" value="NZ_SJDL01000061.1"/>
</dbReference>
<evidence type="ECO:0000313" key="3">
    <source>
        <dbReference type="Proteomes" id="UP000313645"/>
    </source>
</evidence>
<evidence type="ECO:0000256" key="1">
    <source>
        <dbReference type="SAM" id="Phobius"/>
    </source>
</evidence>
<feature type="transmembrane region" description="Helical" evidence="1">
    <location>
        <begin position="187"/>
        <end position="209"/>
    </location>
</feature>
<keyword evidence="1" id="KW-0472">Membrane</keyword>
<accession>A0ABY1ZE64</accession>
<protein>
    <submittedName>
        <fullName evidence="2">Uncharacterized protein</fullName>
    </submittedName>
</protein>
<dbReference type="EMBL" id="SJDL01000061">
    <property type="protein sequence ID" value="TBW47618.1"/>
    <property type="molecule type" value="Genomic_DNA"/>
</dbReference>
<proteinExistence type="predicted"/>
<evidence type="ECO:0000313" key="2">
    <source>
        <dbReference type="EMBL" id="TBW47618.1"/>
    </source>
</evidence>
<reference evidence="2 3" key="1">
    <citation type="submission" date="2019-02" db="EMBL/GenBank/DDBJ databases">
        <title>Marinobacter halodurans sp. nov., a marine bacterium isolated from sea tidal flat.</title>
        <authorList>
            <person name="Yoo Y."/>
            <person name="Lee D.W."/>
            <person name="Kim B.S."/>
            <person name="Kim J.-J."/>
        </authorList>
    </citation>
    <scope>NUCLEOTIDE SEQUENCE [LARGE SCALE GENOMIC DNA]</scope>
    <source>
        <strain evidence="2 3">YJ-S3-2</strain>
    </source>
</reference>
<feature type="transmembrane region" description="Helical" evidence="1">
    <location>
        <begin position="161"/>
        <end position="181"/>
    </location>
</feature>
<feature type="transmembrane region" description="Helical" evidence="1">
    <location>
        <begin position="289"/>
        <end position="322"/>
    </location>
</feature>